<keyword evidence="3" id="KW-1185">Reference proteome</keyword>
<dbReference type="Proteomes" id="UP000443353">
    <property type="component" value="Unassembled WGS sequence"/>
</dbReference>
<dbReference type="PROSITE" id="PS51318">
    <property type="entry name" value="TAT"/>
    <property type="match status" value="1"/>
</dbReference>
<name>A0A7X3G0S6_9BURK</name>
<organism evidence="2 3">
    <name type="scientific">Massilia cellulosiltytica</name>
    <dbReference type="NCBI Taxonomy" id="2683234"/>
    <lineage>
        <taxon>Bacteria</taxon>
        <taxon>Pseudomonadati</taxon>
        <taxon>Pseudomonadota</taxon>
        <taxon>Betaproteobacteria</taxon>
        <taxon>Burkholderiales</taxon>
        <taxon>Oxalobacteraceae</taxon>
        <taxon>Telluria group</taxon>
        <taxon>Massilia</taxon>
    </lineage>
</organism>
<evidence type="ECO:0000256" key="1">
    <source>
        <dbReference type="SAM" id="SignalP"/>
    </source>
</evidence>
<feature type="signal peptide" evidence="1">
    <location>
        <begin position="1"/>
        <end position="25"/>
    </location>
</feature>
<dbReference type="InterPro" id="IPR006311">
    <property type="entry name" value="TAT_signal"/>
</dbReference>
<dbReference type="EMBL" id="WSES01000004">
    <property type="protein sequence ID" value="MVW61408.1"/>
    <property type="molecule type" value="Genomic_DNA"/>
</dbReference>
<sequence>MSVSRRLFLAALGVASVSGGSLARAGDLPQPLVIYDDELKNGFQNWSWAKTQLSVPVGNGKPIRVEGEPWSALALHHEPFSTEGYSKLTFVINGGMNGGQTLMVKAMADGKAIEADFAIQLKAKTWAAVEVPLKDINAAGKTIDTLIWQGQGAAYAGYYITRIQLE</sequence>
<dbReference type="AlphaFoldDB" id="A0A7X3G0S6"/>
<accession>A0A7X3G0S6</accession>
<evidence type="ECO:0000313" key="2">
    <source>
        <dbReference type="EMBL" id="MVW61408.1"/>
    </source>
</evidence>
<feature type="chain" id="PRO_5031128252" evidence="1">
    <location>
        <begin position="26"/>
        <end position="166"/>
    </location>
</feature>
<protein>
    <submittedName>
        <fullName evidence="2">Uncharacterized protein</fullName>
    </submittedName>
</protein>
<reference evidence="2 3" key="1">
    <citation type="submission" date="2019-12" db="EMBL/GenBank/DDBJ databases">
        <authorList>
            <person name="Li C."/>
            <person name="Zhao J."/>
        </authorList>
    </citation>
    <scope>NUCLEOTIDE SEQUENCE [LARGE SCALE GENOMIC DNA]</scope>
    <source>
        <strain evidence="2 3">NEAU-DD11</strain>
    </source>
</reference>
<comment type="caution">
    <text evidence="2">The sequence shown here is derived from an EMBL/GenBank/DDBJ whole genome shotgun (WGS) entry which is preliminary data.</text>
</comment>
<gene>
    <name evidence="2" type="ORF">GPY61_15870</name>
</gene>
<dbReference type="Gene3D" id="2.60.120.430">
    <property type="entry name" value="Galactose-binding lectin"/>
    <property type="match status" value="1"/>
</dbReference>
<proteinExistence type="predicted"/>
<dbReference type="RefSeq" id="WP_056124525.1">
    <property type="nucleotide sequence ID" value="NZ_WSES01000004.1"/>
</dbReference>
<keyword evidence="1" id="KW-0732">Signal</keyword>
<evidence type="ECO:0000313" key="3">
    <source>
        <dbReference type="Proteomes" id="UP000443353"/>
    </source>
</evidence>